<name>A0A9P7EK12_9AGAM</name>
<organism evidence="1 2">
    <name type="scientific">Suillus subaureus</name>
    <dbReference type="NCBI Taxonomy" id="48587"/>
    <lineage>
        <taxon>Eukaryota</taxon>
        <taxon>Fungi</taxon>
        <taxon>Dikarya</taxon>
        <taxon>Basidiomycota</taxon>
        <taxon>Agaricomycotina</taxon>
        <taxon>Agaricomycetes</taxon>
        <taxon>Agaricomycetidae</taxon>
        <taxon>Boletales</taxon>
        <taxon>Suillineae</taxon>
        <taxon>Suillaceae</taxon>
        <taxon>Suillus</taxon>
    </lineage>
</organism>
<keyword evidence="2" id="KW-1185">Reference proteome</keyword>
<gene>
    <name evidence="1" type="ORF">BJ212DRAFT_1262022</name>
</gene>
<dbReference type="RefSeq" id="XP_041197925.1">
    <property type="nucleotide sequence ID" value="XM_041330235.1"/>
</dbReference>
<comment type="caution">
    <text evidence="1">The sequence shown here is derived from an EMBL/GenBank/DDBJ whole genome shotgun (WGS) entry which is preliminary data.</text>
</comment>
<dbReference type="Proteomes" id="UP000807769">
    <property type="component" value="Unassembled WGS sequence"/>
</dbReference>
<proteinExistence type="predicted"/>
<reference evidence="1" key="1">
    <citation type="journal article" date="2020" name="New Phytol.">
        <title>Comparative genomics reveals dynamic genome evolution in host specialist ectomycorrhizal fungi.</title>
        <authorList>
            <person name="Lofgren L.A."/>
            <person name="Nguyen N.H."/>
            <person name="Vilgalys R."/>
            <person name="Ruytinx J."/>
            <person name="Liao H.L."/>
            <person name="Branco S."/>
            <person name="Kuo A."/>
            <person name="LaButti K."/>
            <person name="Lipzen A."/>
            <person name="Andreopoulos W."/>
            <person name="Pangilinan J."/>
            <person name="Riley R."/>
            <person name="Hundley H."/>
            <person name="Na H."/>
            <person name="Barry K."/>
            <person name="Grigoriev I.V."/>
            <person name="Stajich J.E."/>
            <person name="Kennedy P.G."/>
        </authorList>
    </citation>
    <scope>NUCLEOTIDE SEQUENCE</scope>
    <source>
        <strain evidence="1">MN1</strain>
    </source>
</reference>
<dbReference type="AlphaFoldDB" id="A0A9P7EK12"/>
<sequence length="108" mass="12975">MNVSSQDFISQSIFTQNIVYRVHWLCTKALRDHWAEEFLLVTHEMCWTIQFLVHKAEKWLGQTNQNGELGQDGHRCYAIRQAQMYRWLAEDTHTQFLKVDLTFRHNFS</sequence>
<dbReference type="OrthoDB" id="3265433at2759"/>
<dbReference type="EMBL" id="JABBWG010000004">
    <property type="protein sequence ID" value="KAG1823865.1"/>
    <property type="molecule type" value="Genomic_DNA"/>
</dbReference>
<evidence type="ECO:0000313" key="1">
    <source>
        <dbReference type="EMBL" id="KAG1823865.1"/>
    </source>
</evidence>
<protein>
    <submittedName>
        <fullName evidence="1">Uncharacterized protein</fullName>
    </submittedName>
</protein>
<evidence type="ECO:0000313" key="2">
    <source>
        <dbReference type="Proteomes" id="UP000807769"/>
    </source>
</evidence>
<accession>A0A9P7EK12</accession>
<dbReference type="GeneID" id="64624252"/>